<reference evidence="4 5" key="1">
    <citation type="journal article" date="2021" name="Microorganisms">
        <title>Acidisoma silvae sp. nov. and Acidisomacellulosilytica sp. nov., Two Acidophilic Bacteria Isolated from Decaying Wood, Hydrolyzing Cellulose and Producing Poly-3-hydroxybutyrate.</title>
        <authorList>
            <person name="Mieszkin S."/>
            <person name="Pouder E."/>
            <person name="Uroz S."/>
            <person name="Simon-Colin C."/>
            <person name="Alain K."/>
        </authorList>
    </citation>
    <scope>NUCLEOTIDE SEQUENCE [LARGE SCALE GENOMIC DNA]</scope>
    <source>
        <strain evidence="4 5">HW T5.17</strain>
    </source>
</reference>
<dbReference type="SUPFAM" id="SSF52172">
    <property type="entry name" value="CheY-like"/>
    <property type="match status" value="1"/>
</dbReference>
<dbReference type="RefSeq" id="WP_227308394.1">
    <property type="nucleotide sequence ID" value="NZ_JAESVA010000005.1"/>
</dbReference>
<evidence type="ECO:0000259" key="3">
    <source>
        <dbReference type="PROSITE" id="PS50110"/>
    </source>
</evidence>
<name>A0A964E4R4_9PROT</name>
<gene>
    <name evidence="4" type="ORF">ACELLULO517_15885</name>
</gene>
<dbReference type="PROSITE" id="PS50110">
    <property type="entry name" value="RESPONSE_REGULATORY"/>
    <property type="match status" value="1"/>
</dbReference>
<dbReference type="Pfam" id="PF00072">
    <property type="entry name" value="Response_reg"/>
    <property type="match status" value="1"/>
</dbReference>
<feature type="modified residue" description="4-aspartylphosphate" evidence="2">
    <location>
        <position position="55"/>
    </location>
</feature>
<keyword evidence="5" id="KW-1185">Reference proteome</keyword>
<organism evidence="4 5">
    <name type="scientific">Acidisoma cellulosilyticum</name>
    <dbReference type="NCBI Taxonomy" id="2802395"/>
    <lineage>
        <taxon>Bacteria</taxon>
        <taxon>Pseudomonadati</taxon>
        <taxon>Pseudomonadota</taxon>
        <taxon>Alphaproteobacteria</taxon>
        <taxon>Acetobacterales</taxon>
        <taxon>Acidocellaceae</taxon>
        <taxon>Acidisoma</taxon>
    </lineage>
</organism>
<dbReference type="Proteomes" id="UP000721844">
    <property type="component" value="Unassembled WGS sequence"/>
</dbReference>
<proteinExistence type="predicted"/>
<dbReference type="AlphaFoldDB" id="A0A964E4R4"/>
<feature type="domain" description="Response regulatory" evidence="3">
    <location>
        <begin position="5"/>
        <end position="121"/>
    </location>
</feature>
<keyword evidence="1 2" id="KW-0597">Phosphoprotein</keyword>
<evidence type="ECO:0000256" key="1">
    <source>
        <dbReference type="ARBA" id="ARBA00022553"/>
    </source>
</evidence>
<evidence type="ECO:0000313" key="5">
    <source>
        <dbReference type="Proteomes" id="UP000721844"/>
    </source>
</evidence>
<dbReference type="EMBL" id="JAESVA010000005">
    <property type="protein sequence ID" value="MCB8881729.1"/>
    <property type="molecule type" value="Genomic_DNA"/>
</dbReference>
<dbReference type="InterPro" id="IPR050595">
    <property type="entry name" value="Bact_response_regulator"/>
</dbReference>
<dbReference type="InterPro" id="IPR011006">
    <property type="entry name" value="CheY-like_superfamily"/>
</dbReference>
<evidence type="ECO:0000313" key="4">
    <source>
        <dbReference type="EMBL" id="MCB8881729.1"/>
    </source>
</evidence>
<accession>A0A964E4R4</accession>
<protein>
    <submittedName>
        <fullName evidence="4">Response regulator</fullName>
    </submittedName>
</protein>
<dbReference type="InterPro" id="IPR001789">
    <property type="entry name" value="Sig_transdc_resp-reg_receiver"/>
</dbReference>
<dbReference type="GO" id="GO:0000160">
    <property type="term" value="P:phosphorelay signal transduction system"/>
    <property type="evidence" value="ECO:0007669"/>
    <property type="project" value="InterPro"/>
</dbReference>
<dbReference type="Gene3D" id="3.40.50.2300">
    <property type="match status" value="1"/>
</dbReference>
<evidence type="ECO:0000256" key="2">
    <source>
        <dbReference type="PROSITE-ProRule" id="PRU00169"/>
    </source>
</evidence>
<sequence length="129" mass="14327">MSNLNILVVDDDEVTTLFSVRELEKEGWDVIGALSGDEAAEIIRSGVEIDLLITDYDMPPGIDGIVLSKIARKIHPGLPILMRSGEPYIETKMRDLTQRAVSCPTNDRKHADHILHVESQVSSYLPTTE</sequence>
<dbReference type="PANTHER" id="PTHR44591">
    <property type="entry name" value="STRESS RESPONSE REGULATOR PROTEIN 1"/>
    <property type="match status" value="1"/>
</dbReference>
<dbReference type="SMART" id="SM00448">
    <property type="entry name" value="REC"/>
    <property type="match status" value="1"/>
</dbReference>
<dbReference type="PANTHER" id="PTHR44591:SF3">
    <property type="entry name" value="RESPONSE REGULATORY DOMAIN-CONTAINING PROTEIN"/>
    <property type="match status" value="1"/>
</dbReference>
<comment type="caution">
    <text evidence="4">The sequence shown here is derived from an EMBL/GenBank/DDBJ whole genome shotgun (WGS) entry which is preliminary data.</text>
</comment>